<comment type="catalytic activity">
    <reaction evidence="5">
        <text>L-glutaminyl-[peptide chain release factor] + S-adenosyl-L-methionine = N(5)-methyl-L-glutaminyl-[peptide chain release factor] + S-adenosyl-L-homocysteine + H(+)</text>
        <dbReference type="Rhea" id="RHEA:42896"/>
        <dbReference type="Rhea" id="RHEA-COMP:10271"/>
        <dbReference type="Rhea" id="RHEA-COMP:10272"/>
        <dbReference type="ChEBI" id="CHEBI:15378"/>
        <dbReference type="ChEBI" id="CHEBI:30011"/>
        <dbReference type="ChEBI" id="CHEBI:57856"/>
        <dbReference type="ChEBI" id="CHEBI:59789"/>
        <dbReference type="ChEBI" id="CHEBI:61891"/>
        <dbReference type="EC" id="2.1.1.297"/>
    </reaction>
</comment>
<keyword evidence="4" id="KW-0949">S-adenosyl-L-methionine</keyword>
<dbReference type="PANTHER" id="PTHR18895">
    <property type="entry name" value="HEMK METHYLTRANSFERASE"/>
    <property type="match status" value="1"/>
</dbReference>
<dbReference type="NCBIfam" id="TIGR00536">
    <property type="entry name" value="hemK_fam"/>
    <property type="match status" value="1"/>
</dbReference>
<dbReference type="GO" id="GO:0005739">
    <property type="term" value="C:mitochondrion"/>
    <property type="evidence" value="ECO:0007669"/>
    <property type="project" value="TreeGrafter"/>
</dbReference>
<dbReference type="Pfam" id="PF17827">
    <property type="entry name" value="PrmC_N"/>
    <property type="match status" value="1"/>
</dbReference>
<dbReference type="InterPro" id="IPR007848">
    <property type="entry name" value="Small_mtfrase_dom"/>
</dbReference>
<dbReference type="GO" id="GO:0003676">
    <property type="term" value="F:nucleic acid binding"/>
    <property type="evidence" value="ECO:0007669"/>
    <property type="project" value="InterPro"/>
</dbReference>
<evidence type="ECO:0000313" key="7">
    <source>
        <dbReference type="Proteomes" id="UP000749559"/>
    </source>
</evidence>
<gene>
    <name evidence="6" type="ORF">OFUS_LOCUS11898</name>
</gene>
<evidence type="ECO:0000256" key="4">
    <source>
        <dbReference type="ARBA" id="ARBA00022691"/>
    </source>
</evidence>
<keyword evidence="3" id="KW-0808">Transferase</keyword>
<keyword evidence="7" id="KW-1185">Reference proteome</keyword>
<sequence>MNRITQKVINSNLRLLHIITNLPVCTSCGSQKHHRYFHSMNVKSGTKGNFRIHDTLLHLTTPKRGILGGSLSSSNVGCLVDRWTNVFKNRKISEPKESAEYIIAHVQGSKMFHEIDKSSFLTAAQHKKMEELCLRRLDKEPIQYLLGEWDFCDMTLDVRQPVFIPRPETEELVELIQQYLKTRGLENSALTILEVGCGSGAIAIALLKRFQKATCTSIDRSIDACELTTHNAVKQKVKDRLNVVHLELNKDTVEVHPEFTCTERYQLLVSNPPYIPTKDMTKLQPEIDLFEDPCALHGGLDGLDTIIRTLHIASKVLQDKGFLWLEVDSTHPAKVQRLLQDNKELNLHYVQTYQDFNKLERFCQIQKHLPV</sequence>
<evidence type="ECO:0000313" key="6">
    <source>
        <dbReference type="EMBL" id="CAH1785896.1"/>
    </source>
</evidence>
<accession>A0A8J1XX47</accession>
<dbReference type="GO" id="GO:0032259">
    <property type="term" value="P:methylation"/>
    <property type="evidence" value="ECO:0007669"/>
    <property type="project" value="UniProtKB-KW"/>
</dbReference>
<dbReference type="InterPro" id="IPR004556">
    <property type="entry name" value="HemK-like"/>
</dbReference>
<evidence type="ECO:0000256" key="2">
    <source>
        <dbReference type="ARBA" id="ARBA00022603"/>
    </source>
</evidence>
<dbReference type="InterPro" id="IPR029063">
    <property type="entry name" value="SAM-dependent_MTases_sf"/>
</dbReference>
<dbReference type="Pfam" id="PF05175">
    <property type="entry name" value="MTS"/>
    <property type="match status" value="1"/>
</dbReference>
<reference evidence="6" key="1">
    <citation type="submission" date="2022-03" db="EMBL/GenBank/DDBJ databases">
        <authorList>
            <person name="Martin C."/>
        </authorList>
    </citation>
    <scope>NUCLEOTIDE SEQUENCE</scope>
</reference>
<dbReference type="AlphaFoldDB" id="A0A8J1XX47"/>
<dbReference type="Gene3D" id="1.10.8.10">
    <property type="entry name" value="DNA helicase RuvA subunit, C-terminal domain"/>
    <property type="match status" value="1"/>
</dbReference>
<organism evidence="6 7">
    <name type="scientific">Owenia fusiformis</name>
    <name type="common">Polychaete worm</name>
    <dbReference type="NCBI Taxonomy" id="6347"/>
    <lineage>
        <taxon>Eukaryota</taxon>
        <taxon>Metazoa</taxon>
        <taxon>Spiralia</taxon>
        <taxon>Lophotrochozoa</taxon>
        <taxon>Annelida</taxon>
        <taxon>Polychaeta</taxon>
        <taxon>Sedentaria</taxon>
        <taxon>Canalipalpata</taxon>
        <taxon>Sabellida</taxon>
        <taxon>Oweniida</taxon>
        <taxon>Oweniidae</taxon>
        <taxon>Owenia</taxon>
    </lineage>
</organism>
<dbReference type="SUPFAM" id="SSF53335">
    <property type="entry name" value="S-adenosyl-L-methionine-dependent methyltransferases"/>
    <property type="match status" value="1"/>
</dbReference>
<comment type="caution">
    <text evidence="6">The sequence shown here is derived from an EMBL/GenBank/DDBJ whole genome shotgun (WGS) entry which is preliminary data.</text>
</comment>
<dbReference type="PANTHER" id="PTHR18895:SF74">
    <property type="entry name" value="MTRF1L RELEASE FACTOR GLUTAMINE METHYLTRANSFERASE"/>
    <property type="match status" value="1"/>
</dbReference>
<dbReference type="EC" id="2.1.1.297" evidence="1"/>
<dbReference type="InterPro" id="IPR050320">
    <property type="entry name" value="N5-glutamine_MTase"/>
</dbReference>
<evidence type="ECO:0000256" key="5">
    <source>
        <dbReference type="ARBA" id="ARBA00048391"/>
    </source>
</evidence>
<keyword evidence="2" id="KW-0489">Methyltransferase</keyword>
<dbReference type="EMBL" id="CAIIXF020000006">
    <property type="protein sequence ID" value="CAH1785896.1"/>
    <property type="molecule type" value="Genomic_DNA"/>
</dbReference>
<name>A0A8J1XX47_OWEFU</name>
<dbReference type="Proteomes" id="UP000749559">
    <property type="component" value="Unassembled WGS sequence"/>
</dbReference>
<dbReference type="PROSITE" id="PS00092">
    <property type="entry name" value="N6_MTASE"/>
    <property type="match status" value="1"/>
</dbReference>
<dbReference type="OrthoDB" id="269872at2759"/>
<dbReference type="InterPro" id="IPR040758">
    <property type="entry name" value="PrmC_N"/>
</dbReference>
<dbReference type="Gene3D" id="3.40.50.150">
    <property type="entry name" value="Vaccinia Virus protein VP39"/>
    <property type="match status" value="1"/>
</dbReference>
<evidence type="ECO:0000256" key="1">
    <source>
        <dbReference type="ARBA" id="ARBA00012771"/>
    </source>
</evidence>
<protein>
    <recommendedName>
        <fullName evidence="1">peptide chain release factor N(5)-glutamine methyltransferase</fullName>
        <ecNumber evidence="1">2.1.1.297</ecNumber>
    </recommendedName>
</protein>
<dbReference type="InterPro" id="IPR002052">
    <property type="entry name" value="DNA_methylase_N6_adenine_CS"/>
</dbReference>
<evidence type="ECO:0000256" key="3">
    <source>
        <dbReference type="ARBA" id="ARBA00022679"/>
    </source>
</evidence>
<dbReference type="CDD" id="cd02440">
    <property type="entry name" value="AdoMet_MTases"/>
    <property type="match status" value="1"/>
</dbReference>
<dbReference type="GO" id="GO:0102559">
    <property type="term" value="F:peptide chain release factor N(5)-glutamine methyltransferase activity"/>
    <property type="evidence" value="ECO:0007669"/>
    <property type="project" value="UniProtKB-EC"/>
</dbReference>
<proteinExistence type="predicted"/>